<dbReference type="InterPro" id="IPR050368">
    <property type="entry name" value="ClC-type_chloride_channel"/>
</dbReference>
<evidence type="ECO:0000256" key="5">
    <source>
        <dbReference type="ARBA" id="ARBA00023065"/>
    </source>
</evidence>
<evidence type="ECO:0000256" key="3">
    <source>
        <dbReference type="ARBA" id="ARBA00022692"/>
    </source>
</evidence>
<evidence type="ECO:0000256" key="6">
    <source>
        <dbReference type="ARBA" id="ARBA00023136"/>
    </source>
</evidence>
<feature type="transmembrane region" description="Helical" evidence="10">
    <location>
        <begin position="222"/>
        <end position="241"/>
    </location>
</feature>
<name>L1M8V7_9CORY</name>
<dbReference type="EMBL" id="AMEM01000044">
    <property type="protein sequence ID" value="EKX87356.1"/>
    <property type="molecule type" value="Genomic_DNA"/>
</dbReference>
<feature type="transmembrane region" description="Helical" evidence="10">
    <location>
        <begin position="292"/>
        <end position="311"/>
    </location>
</feature>
<evidence type="ECO:0000313" key="11">
    <source>
        <dbReference type="EMBL" id="EKX87356.1"/>
    </source>
</evidence>
<keyword evidence="2" id="KW-0813">Transport</keyword>
<feature type="transmembrane region" description="Helical" evidence="10">
    <location>
        <begin position="323"/>
        <end position="342"/>
    </location>
</feature>
<keyword evidence="4 10" id="KW-1133">Transmembrane helix</keyword>
<evidence type="ECO:0000256" key="1">
    <source>
        <dbReference type="ARBA" id="ARBA00004141"/>
    </source>
</evidence>
<protein>
    <submittedName>
        <fullName evidence="11">Chloride transporter, ClC family</fullName>
    </submittedName>
</protein>
<comment type="caution">
    <text evidence="11">The sequence shown here is derived from an EMBL/GenBank/DDBJ whole genome shotgun (WGS) entry which is preliminary data.</text>
</comment>
<dbReference type="Pfam" id="PF00654">
    <property type="entry name" value="Voltage_CLC"/>
    <property type="match status" value="1"/>
</dbReference>
<keyword evidence="7" id="KW-0869">Chloride channel</keyword>
<feature type="transmembrane region" description="Helical" evidence="10">
    <location>
        <begin position="58"/>
        <end position="76"/>
    </location>
</feature>
<dbReference type="GO" id="GO:0005254">
    <property type="term" value="F:chloride channel activity"/>
    <property type="evidence" value="ECO:0007669"/>
    <property type="project" value="UniProtKB-KW"/>
</dbReference>
<evidence type="ECO:0000256" key="8">
    <source>
        <dbReference type="ARBA" id="ARBA00023214"/>
    </source>
</evidence>
<dbReference type="InterPro" id="IPR014743">
    <property type="entry name" value="Cl-channel_core"/>
</dbReference>
<organism evidence="11 12">
    <name type="scientific">Corynebacterium durum F0235</name>
    <dbReference type="NCBI Taxonomy" id="1035195"/>
    <lineage>
        <taxon>Bacteria</taxon>
        <taxon>Bacillati</taxon>
        <taxon>Actinomycetota</taxon>
        <taxon>Actinomycetes</taxon>
        <taxon>Mycobacteriales</taxon>
        <taxon>Corynebacteriaceae</taxon>
        <taxon>Corynebacterium</taxon>
    </lineage>
</organism>
<dbReference type="AlphaFoldDB" id="L1M8V7"/>
<proteinExistence type="predicted"/>
<dbReference type="SUPFAM" id="SSF81340">
    <property type="entry name" value="Clc chloride channel"/>
    <property type="match status" value="1"/>
</dbReference>
<dbReference type="STRING" id="1035195.HMPREF9997_02682"/>
<dbReference type="PANTHER" id="PTHR43427:SF6">
    <property type="entry name" value="CHLORIDE CHANNEL PROTEIN CLC-E"/>
    <property type="match status" value="1"/>
</dbReference>
<dbReference type="OrthoDB" id="3261015at2"/>
<dbReference type="RefSeq" id="WP_006062485.1">
    <property type="nucleotide sequence ID" value="NZ_KB290826.1"/>
</dbReference>
<feature type="transmembrane region" description="Helical" evidence="10">
    <location>
        <begin position="147"/>
        <end position="171"/>
    </location>
</feature>
<dbReference type="HOGENOM" id="CLU_015263_0_1_11"/>
<evidence type="ECO:0000256" key="4">
    <source>
        <dbReference type="ARBA" id="ARBA00022989"/>
    </source>
</evidence>
<dbReference type="eggNOG" id="COG0038">
    <property type="taxonomic scope" value="Bacteria"/>
</dbReference>
<dbReference type="InterPro" id="IPR001807">
    <property type="entry name" value="ClC"/>
</dbReference>
<keyword evidence="6 10" id="KW-0472">Membrane</keyword>
<feature type="transmembrane region" description="Helical" evidence="10">
    <location>
        <begin position="384"/>
        <end position="404"/>
    </location>
</feature>
<evidence type="ECO:0000313" key="12">
    <source>
        <dbReference type="Proteomes" id="UP000010445"/>
    </source>
</evidence>
<feature type="transmembrane region" description="Helical" evidence="10">
    <location>
        <begin position="348"/>
        <end position="372"/>
    </location>
</feature>
<evidence type="ECO:0000256" key="2">
    <source>
        <dbReference type="ARBA" id="ARBA00022448"/>
    </source>
</evidence>
<keyword evidence="8" id="KW-0868">Chloride</keyword>
<keyword evidence="5" id="KW-0406">Ion transport</keyword>
<gene>
    <name evidence="11" type="ORF">HMPREF9997_02682</name>
</gene>
<reference evidence="11 12" key="1">
    <citation type="submission" date="2012-05" db="EMBL/GenBank/DDBJ databases">
        <authorList>
            <person name="Weinstock G."/>
            <person name="Sodergren E."/>
            <person name="Lobos E.A."/>
            <person name="Fulton L."/>
            <person name="Fulton R."/>
            <person name="Courtney L."/>
            <person name="Fronick C."/>
            <person name="O'Laughlin M."/>
            <person name="Godfrey J."/>
            <person name="Wilson R.M."/>
            <person name="Miner T."/>
            <person name="Farmer C."/>
            <person name="Delehaunty K."/>
            <person name="Cordes M."/>
            <person name="Minx P."/>
            <person name="Tomlinson C."/>
            <person name="Chen J."/>
            <person name="Wollam A."/>
            <person name="Pepin K.H."/>
            <person name="Bhonagiri V."/>
            <person name="Zhang X."/>
            <person name="Suruliraj S."/>
            <person name="Warren W."/>
            <person name="Mitreva M."/>
            <person name="Mardis E.R."/>
            <person name="Wilson R.K."/>
        </authorList>
    </citation>
    <scope>NUCLEOTIDE SEQUENCE [LARGE SCALE GENOMIC DNA]</scope>
    <source>
        <strain evidence="11 12">F0235</strain>
    </source>
</reference>
<dbReference type="Gene3D" id="1.10.3080.10">
    <property type="entry name" value="Clc chloride channel"/>
    <property type="match status" value="1"/>
</dbReference>
<evidence type="ECO:0000256" key="7">
    <source>
        <dbReference type="ARBA" id="ARBA00023173"/>
    </source>
</evidence>
<feature type="transmembrane region" description="Helical" evidence="10">
    <location>
        <begin position="183"/>
        <end position="202"/>
    </location>
</feature>
<accession>L1M8V7</accession>
<dbReference type="PANTHER" id="PTHR43427">
    <property type="entry name" value="CHLORIDE CHANNEL PROTEIN CLC-E"/>
    <property type="match status" value="1"/>
</dbReference>
<sequence length="427" mass="44398">MTETPLNRLAVLGVLAGIGTGLLVAALNRAIVTTERLVYGVDHLKALDPGSQVTPLRLAITLVVVGIITSWSWYLLNRFGRPAVSVPGTMNGTPMPLWETLCSVFLQVISVAAGAPVGRENAPRVAGGLSASWIATTFKLDPQARRILIASAAGAGLAASFHLPLAGALFALELLLVEMTTRAVVTTMLTSAIAVAVTSIFIEPHPIFSTVELNETPAMLGAALIVGIIAGMLGHWFGIVARKAVAARPRGAAILWQMPLAFTVVAVISYLVPGVSANGRWAADTIFTTGLPVATLLLFVVLRMGIVIMCFRVGTVGGNLTPAFSLGATTGAIIGIALAGLFPSLSLSAFAIMGAGAFLSTTMAAPMFGMIAAIEFTDMPAQGYLPMFVAVVGAALAVRLWGIITNKNQRIQPFTSAAWTGEAEVKP</sequence>
<keyword evidence="12" id="KW-1185">Reference proteome</keyword>
<evidence type="ECO:0000256" key="9">
    <source>
        <dbReference type="ARBA" id="ARBA00023303"/>
    </source>
</evidence>
<keyword evidence="3 10" id="KW-0812">Transmembrane</keyword>
<evidence type="ECO:0000256" key="10">
    <source>
        <dbReference type="SAM" id="Phobius"/>
    </source>
</evidence>
<dbReference type="PRINTS" id="PR00762">
    <property type="entry name" value="CLCHANNEL"/>
</dbReference>
<keyword evidence="9" id="KW-0407">Ion channel</keyword>
<dbReference type="Proteomes" id="UP000010445">
    <property type="component" value="Unassembled WGS sequence"/>
</dbReference>
<comment type="subcellular location">
    <subcellularLocation>
        <location evidence="1">Membrane</location>
        <topology evidence="1">Multi-pass membrane protein</topology>
    </subcellularLocation>
</comment>
<dbReference type="PATRIC" id="fig|1035195.3.peg.2402"/>
<dbReference type="GO" id="GO:0034707">
    <property type="term" value="C:chloride channel complex"/>
    <property type="evidence" value="ECO:0007669"/>
    <property type="project" value="UniProtKB-KW"/>
</dbReference>
<feature type="transmembrane region" description="Helical" evidence="10">
    <location>
        <begin position="253"/>
        <end position="272"/>
    </location>
</feature>